<keyword evidence="6" id="KW-1185">Reference proteome</keyword>
<dbReference type="WBParaSite" id="jg14348">
    <property type="protein sequence ID" value="jg14348"/>
    <property type="gene ID" value="jg14348"/>
</dbReference>
<evidence type="ECO:0000313" key="7">
    <source>
        <dbReference type="WBParaSite" id="jg14348"/>
    </source>
</evidence>
<evidence type="ECO:0000256" key="5">
    <source>
        <dbReference type="SAM" id="Phobius"/>
    </source>
</evidence>
<sequence>MIYKAHGWMTQILQKALKFHRIENMCSTTLVNDLSILQQKVDDNSHRLLPFLLFARMFPISPSWLLNIVAPFLNIPLLFSPFRH</sequence>
<protein>
    <submittedName>
        <fullName evidence="7">Uncharacterized protein</fullName>
    </submittedName>
</protein>
<keyword evidence="2 5" id="KW-0812">Transmembrane</keyword>
<name>A0A915D143_9BILA</name>
<organism evidence="6 7">
    <name type="scientific">Ditylenchus dipsaci</name>
    <dbReference type="NCBI Taxonomy" id="166011"/>
    <lineage>
        <taxon>Eukaryota</taxon>
        <taxon>Metazoa</taxon>
        <taxon>Ecdysozoa</taxon>
        <taxon>Nematoda</taxon>
        <taxon>Chromadorea</taxon>
        <taxon>Rhabditida</taxon>
        <taxon>Tylenchina</taxon>
        <taxon>Tylenchomorpha</taxon>
        <taxon>Sphaerularioidea</taxon>
        <taxon>Anguinidae</taxon>
        <taxon>Anguininae</taxon>
        <taxon>Ditylenchus</taxon>
    </lineage>
</organism>
<keyword evidence="3 5" id="KW-1133">Transmembrane helix</keyword>
<evidence type="ECO:0000256" key="1">
    <source>
        <dbReference type="ARBA" id="ARBA00004141"/>
    </source>
</evidence>
<dbReference type="InterPro" id="IPR045014">
    <property type="entry name" value="TM41A/B"/>
</dbReference>
<reference evidence="7" key="1">
    <citation type="submission" date="2022-11" db="UniProtKB">
        <authorList>
            <consortium name="WormBaseParasite"/>
        </authorList>
    </citation>
    <scope>IDENTIFICATION</scope>
</reference>
<proteinExistence type="predicted"/>
<dbReference type="AlphaFoldDB" id="A0A915D143"/>
<comment type="subcellular location">
    <subcellularLocation>
        <location evidence="1">Membrane</location>
        <topology evidence="1">Multi-pass membrane protein</topology>
    </subcellularLocation>
</comment>
<evidence type="ECO:0000256" key="2">
    <source>
        <dbReference type="ARBA" id="ARBA00022692"/>
    </source>
</evidence>
<dbReference type="PANTHER" id="PTHR43220">
    <property type="match status" value="1"/>
</dbReference>
<evidence type="ECO:0000313" key="6">
    <source>
        <dbReference type="Proteomes" id="UP000887574"/>
    </source>
</evidence>
<dbReference type="GO" id="GO:0016020">
    <property type="term" value="C:membrane"/>
    <property type="evidence" value="ECO:0007669"/>
    <property type="project" value="UniProtKB-SubCell"/>
</dbReference>
<feature type="transmembrane region" description="Helical" evidence="5">
    <location>
        <begin position="64"/>
        <end position="82"/>
    </location>
</feature>
<evidence type="ECO:0000256" key="4">
    <source>
        <dbReference type="ARBA" id="ARBA00023136"/>
    </source>
</evidence>
<dbReference type="PANTHER" id="PTHR43220:SF20">
    <property type="entry name" value="TRANSMEMBRANE PROTEIN 41A"/>
    <property type="match status" value="1"/>
</dbReference>
<evidence type="ECO:0000256" key="3">
    <source>
        <dbReference type="ARBA" id="ARBA00022989"/>
    </source>
</evidence>
<accession>A0A915D143</accession>
<dbReference type="Proteomes" id="UP000887574">
    <property type="component" value="Unplaced"/>
</dbReference>
<keyword evidence="4 5" id="KW-0472">Membrane</keyword>